<keyword evidence="4 8" id="KW-0812">Transmembrane</keyword>
<keyword evidence="10" id="KW-1185">Reference proteome</keyword>
<dbReference type="OrthoDB" id="413079at2759"/>
<evidence type="ECO:0000313" key="9">
    <source>
        <dbReference type="EMBL" id="ELU41122.1"/>
    </source>
</evidence>
<dbReference type="GO" id="GO:0016020">
    <property type="term" value="C:membrane"/>
    <property type="evidence" value="ECO:0007669"/>
    <property type="project" value="TreeGrafter"/>
</dbReference>
<protein>
    <submittedName>
        <fullName evidence="9">Uncharacterized protein</fullName>
    </submittedName>
</protein>
<gene>
    <name evidence="9" type="ORF">AG1IA_04845</name>
</gene>
<evidence type="ECO:0000256" key="1">
    <source>
        <dbReference type="ARBA" id="ARBA00004127"/>
    </source>
</evidence>
<proteinExistence type="inferred from homology"/>
<evidence type="ECO:0000256" key="8">
    <source>
        <dbReference type="SAM" id="Phobius"/>
    </source>
</evidence>
<feature type="transmembrane region" description="Helical" evidence="8">
    <location>
        <begin position="386"/>
        <end position="404"/>
    </location>
</feature>
<feature type="region of interest" description="Disordered" evidence="7">
    <location>
        <begin position="1"/>
        <end position="35"/>
    </location>
</feature>
<organism evidence="9 10">
    <name type="scientific">Thanatephorus cucumeris (strain AG1-IA)</name>
    <name type="common">Rice sheath blight fungus</name>
    <name type="synonym">Rhizoctonia solani</name>
    <dbReference type="NCBI Taxonomy" id="983506"/>
    <lineage>
        <taxon>Eukaryota</taxon>
        <taxon>Fungi</taxon>
        <taxon>Dikarya</taxon>
        <taxon>Basidiomycota</taxon>
        <taxon>Agaricomycotina</taxon>
        <taxon>Agaricomycetes</taxon>
        <taxon>Cantharellales</taxon>
        <taxon>Ceratobasidiaceae</taxon>
        <taxon>Rhizoctonia</taxon>
        <taxon>Rhizoctonia solani AG-1</taxon>
    </lineage>
</organism>
<dbReference type="GO" id="GO:0012505">
    <property type="term" value="C:endomembrane system"/>
    <property type="evidence" value="ECO:0007669"/>
    <property type="project" value="UniProtKB-SubCell"/>
</dbReference>
<feature type="transmembrane region" description="Helical" evidence="8">
    <location>
        <begin position="348"/>
        <end position="365"/>
    </location>
</feature>
<comment type="similarity">
    <text evidence="2">Belongs to the major facilitator superfamily.</text>
</comment>
<evidence type="ECO:0000256" key="5">
    <source>
        <dbReference type="ARBA" id="ARBA00022989"/>
    </source>
</evidence>
<keyword evidence="5 8" id="KW-1133">Transmembrane helix</keyword>
<evidence type="ECO:0000256" key="2">
    <source>
        <dbReference type="ARBA" id="ARBA00008335"/>
    </source>
</evidence>
<comment type="caution">
    <text evidence="9">The sequence shown here is derived from an EMBL/GenBank/DDBJ whole genome shotgun (WGS) entry which is preliminary data.</text>
</comment>
<evidence type="ECO:0000256" key="6">
    <source>
        <dbReference type="ARBA" id="ARBA00023136"/>
    </source>
</evidence>
<dbReference type="HOGENOM" id="CLU_391901_0_0_1"/>
<dbReference type="STRING" id="983506.L8WWB6"/>
<keyword evidence="6 8" id="KW-0472">Membrane</keyword>
<dbReference type="InterPro" id="IPR051788">
    <property type="entry name" value="MFS_Transporter"/>
</dbReference>
<accession>L8WWB6</accession>
<feature type="transmembrane region" description="Helical" evidence="8">
    <location>
        <begin position="324"/>
        <end position="342"/>
    </location>
</feature>
<name>L8WWB6_THACA</name>
<sequence>MDSLTTVQAPNTTANEHHSEKFGWDGTDSQLSVPPQVAVRTRSINEGIEMRVLARGGSVGDPTLLEDDDHDTSESETSSRKEWTVVIPKLALLRPLPLYQSTSPTAWDGDNLAIGGVFQAVAYAVLVPALPFPVMAVADNLRLSRYWVTRCLGQRTGHRSSKQSLGKVRDYSCILRRWCFYFARRRNTIHISSTLVIPIYQLLGQVQLADSVESGSKERKYKQVFGSPAVHLMAIFCLFYVGAETTLGGEKIPMLAIPQALSIGQDGLSRYTSSFYHVLCDADLFSPQFVVEERGGGMSAGYTSRPNAGSHRVDLAESEKRRVVYGYLLLAIGLQVTVWILPNLLGNAIAFALVGVLMVVPKWYVQKKSDKSIGSYLKPFRLLTGAMVGQAGGALFPFLTGTLIQKYGVHILQPVGVAIKGRNSLGSPWNNYNDYGVPSRPDLEAIQKPLGFASVRATPGSPHSHSDSRAIQLVHSSRALPNPGLIMIVVTQGEWMSYSTRRKTSGTIHAVTNIQGPSARPEFPICATTSLSLPLPFYRLLDKNTLNLKHGGPAMSGGSGPDKYFVRNRWPPPASQKYLYLHAKELTKPSTSLQPLFMLWVITEIDWRSEIRRSANPYRSWMRIGRVMNAPSAHKLQRFLETNIGGQGRGVVEIETGGKAHTIDPRPNTGPPIIVGEASSSFRPLALIFSQSASRILESCDLIG</sequence>
<dbReference type="PANTHER" id="PTHR23514:SF3">
    <property type="entry name" value="BYPASS OF STOP CODON PROTEIN 6"/>
    <property type="match status" value="1"/>
</dbReference>
<keyword evidence="3" id="KW-0813">Transport</keyword>
<feature type="transmembrane region" description="Helical" evidence="8">
    <location>
        <begin position="224"/>
        <end position="243"/>
    </location>
</feature>
<dbReference type="EMBL" id="AFRT01001128">
    <property type="protein sequence ID" value="ELU41122.1"/>
    <property type="molecule type" value="Genomic_DNA"/>
</dbReference>
<dbReference type="PANTHER" id="PTHR23514">
    <property type="entry name" value="BYPASS OF STOP CODON PROTEIN 6"/>
    <property type="match status" value="1"/>
</dbReference>
<dbReference type="AlphaFoldDB" id="L8WWB6"/>
<feature type="region of interest" description="Disordered" evidence="7">
    <location>
        <begin position="59"/>
        <end position="79"/>
    </location>
</feature>
<evidence type="ECO:0000256" key="3">
    <source>
        <dbReference type="ARBA" id="ARBA00022448"/>
    </source>
</evidence>
<evidence type="ECO:0000313" key="10">
    <source>
        <dbReference type="Proteomes" id="UP000011668"/>
    </source>
</evidence>
<evidence type="ECO:0000256" key="7">
    <source>
        <dbReference type="SAM" id="MobiDB-lite"/>
    </source>
</evidence>
<feature type="compositionally biased region" description="Polar residues" evidence="7">
    <location>
        <begin position="1"/>
        <end position="14"/>
    </location>
</feature>
<comment type="subcellular location">
    <subcellularLocation>
        <location evidence="1">Endomembrane system</location>
        <topology evidence="1">Multi-pass membrane protein</topology>
    </subcellularLocation>
</comment>
<dbReference type="Proteomes" id="UP000011668">
    <property type="component" value="Unassembled WGS sequence"/>
</dbReference>
<evidence type="ECO:0000256" key="4">
    <source>
        <dbReference type="ARBA" id="ARBA00022692"/>
    </source>
</evidence>
<reference evidence="9 10" key="1">
    <citation type="journal article" date="2013" name="Nat. Commun.">
        <title>The evolution and pathogenic mechanisms of the rice sheath blight pathogen.</title>
        <authorList>
            <person name="Zheng A."/>
            <person name="Lin R."/>
            <person name="Xu L."/>
            <person name="Qin P."/>
            <person name="Tang C."/>
            <person name="Ai P."/>
            <person name="Zhang D."/>
            <person name="Liu Y."/>
            <person name="Sun Z."/>
            <person name="Feng H."/>
            <person name="Wang Y."/>
            <person name="Chen Y."/>
            <person name="Liang X."/>
            <person name="Fu R."/>
            <person name="Li Q."/>
            <person name="Zhang J."/>
            <person name="Yu X."/>
            <person name="Xie Z."/>
            <person name="Ding L."/>
            <person name="Guan P."/>
            <person name="Tang J."/>
            <person name="Liang Y."/>
            <person name="Wang S."/>
            <person name="Deng Q."/>
            <person name="Li S."/>
            <person name="Zhu J."/>
            <person name="Wang L."/>
            <person name="Liu H."/>
            <person name="Li P."/>
        </authorList>
    </citation>
    <scope>NUCLEOTIDE SEQUENCE [LARGE SCALE GENOMIC DNA]</scope>
    <source>
        <strain evidence="10">AG-1 IA</strain>
    </source>
</reference>